<reference evidence="1 2" key="1">
    <citation type="submission" date="2013-02" db="EMBL/GenBank/DDBJ databases">
        <title>The Genome Sequence of Acinetobacter sp. NIPH 899.</title>
        <authorList>
            <consortium name="The Broad Institute Genome Sequencing Platform"/>
            <consortium name="The Broad Institute Genome Sequencing Center for Infectious Disease"/>
            <person name="Cerqueira G."/>
            <person name="Feldgarden M."/>
            <person name="Courvalin P."/>
            <person name="Perichon B."/>
            <person name="Grillot-Courvalin C."/>
            <person name="Clermont D."/>
            <person name="Rocha E."/>
            <person name="Yoon E.-J."/>
            <person name="Nemec A."/>
            <person name="Walker B."/>
            <person name="Young S.K."/>
            <person name="Zeng Q."/>
            <person name="Gargeya S."/>
            <person name="Fitzgerald M."/>
            <person name="Haas B."/>
            <person name="Abouelleil A."/>
            <person name="Alvarado L."/>
            <person name="Arachchi H.M."/>
            <person name="Berlin A.M."/>
            <person name="Chapman S.B."/>
            <person name="Dewar J."/>
            <person name="Goldberg J."/>
            <person name="Griggs A."/>
            <person name="Gujja S."/>
            <person name="Hansen M."/>
            <person name="Howarth C."/>
            <person name="Imamovic A."/>
            <person name="Larimer J."/>
            <person name="McCowan C."/>
            <person name="Murphy C."/>
            <person name="Neiman D."/>
            <person name="Pearson M."/>
            <person name="Priest M."/>
            <person name="Roberts A."/>
            <person name="Saif S."/>
            <person name="Shea T."/>
            <person name="Sisk P."/>
            <person name="Sykes S."/>
            <person name="Wortman J."/>
            <person name="Nusbaum C."/>
            <person name="Birren B."/>
        </authorList>
    </citation>
    <scope>NUCLEOTIDE SEQUENCE [LARGE SCALE GENOMIC DNA]</scope>
    <source>
        <strain evidence="1 2">NIPH 899</strain>
    </source>
</reference>
<name>N8VFX1_9GAMM</name>
<dbReference type="EMBL" id="APPE01000065">
    <property type="protein sequence ID" value="ENU98490.1"/>
    <property type="molecule type" value="Genomic_DNA"/>
</dbReference>
<dbReference type="PATRIC" id="fig|1217710.3.peg.2407"/>
<evidence type="ECO:0000313" key="2">
    <source>
        <dbReference type="Proteomes" id="UP000013070"/>
    </source>
</evidence>
<proteinExistence type="predicted"/>
<accession>N8VFX1</accession>
<keyword evidence="2" id="KW-1185">Reference proteome</keyword>
<dbReference type="RefSeq" id="WP_004784379.1">
    <property type="nucleotide sequence ID" value="NZ_KB849404.1"/>
</dbReference>
<dbReference type="AlphaFoldDB" id="N8VFX1"/>
<sequence length="120" mass="13554">MNPITDNAYLIFACRQANDSDLEVDFLIDGIAYVVLAASKANMLNLAEKQEEIETKFPKYKIIVTQRPLFNLIETLDQLEKLEAAMIADGDLIDSKPTGRIVDAFNWNKKHDGARQRGHC</sequence>
<evidence type="ECO:0000313" key="1">
    <source>
        <dbReference type="EMBL" id="ENU98490.1"/>
    </source>
</evidence>
<gene>
    <name evidence="1" type="ORF">F969_02521</name>
</gene>
<dbReference type="Proteomes" id="UP000013070">
    <property type="component" value="Unassembled WGS sequence"/>
</dbReference>
<dbReference type="HOGENOM" id="CLU_2044622_0_0_6"/>
<protein>
    <submittedName>
        <fullName evidence="1">Uncharacterized protein</fullName>
    </submittedName>
</protein>
<organism evidence="1 2">
    <name type="scientific">Acinetobacter variabilis</name>
    <dbReference type="NCBI Taxonomy" id="70346"/>
    <lineage>
        <taxon>Bacteria</taxon>
        <taxon>Pseudomonadati</taxon>
        <taxon>Pseudomonadota</taxon>
        <taxon>Gammaproteobacteria</taxon>
        <taxon>Moraxellales</taxon>
        <taxon>Moraxellaceae</taxon>
        <taxon>Acinetobacter</taxon>
    </lineage>
</organism>
<comment type="caution">
    <text evidence="1">The sequence shown here is derived from an EMBL/GenBank/DDBJ whole genome shotgun (WGS) entry which is preliminary data.</text>
</comment>